<dbReference type="Pfam" id="PF14352">
    <property type="entry name" value="DUF4402"/>
    <property type="match status" value="1"/>
</dbReference>
<dbReference type="Proteomes" id="UP000503018">
    <property type="component" value="Chromosome"/>
</dbReference>
<keyword evidence="3" id="KW-1185">Reference proteome</keyword>
<organism evidence="2 3">
    <name type="scientific">Sphingomonas lacunae</name>
    <dbReference type="NCBI Taxonomy" id="2698828"/>
    <lineage>
        <taxon>Bacteria</taxon>
        <taxon>Pseudomonadati</taxon>
        <taxon>Pseudomonadota</taxon>
        <taxon>Alphaproteobacteria</taxon>
        <taxon>Sphingomonadales</taxon>
        <taxon>Sphingomonadaceae</taxon>
        <taxon>Sphingomonas</taxon>
    </lineage>
</organism>
<proteinExistence type="predicted"/>
<feature type="chain" id="PRO_5026939084" evidence="1">
    <location>
        <begin position="27"/>
        <end position="167"/>
    </location>
</feature>
<reference evidence="2 3" key="1">
    <citation type="submission" date="2020-01" db="EMBL/GenBank/DDBJ databases">
        <title>Sphingomonas sp. strain CSW-10.</title>
        <authorList>
            <person name="Chen W.-M."/>
        </authorList>
    </citation>
    <scope>NUCLEOTIDE SEQUENCE [LARGE SCALE GENOMIC DNA]</scope>
    <source>
        <strain evidence="2 3">CSW-10</strain>
    </source>
</reference>
<evidence type="ECO:0000313" key="3">
    <source>
        <dbReference type="Proteomes" id="UP000503018"/>
    </source>
</evidence>
<protein>
    <submittedName>
        <fullName evidence="2">DUF4402 domain-containing protein</fullName>
    </submittedName>
</protein>
<dbReference type="KEGG" id="slan:GV829_04805"/>
<dbReference type="EMBL" id="CP053015">
    <property type="protein sequence ID" value="QJQ31853.1"/>
    <property type="molecule type" value="Genomic_DNA"/>
</dbReference>
<evidence type="ECO:0000256" key="1">
    <source>
        <dbReference type="SAM" id="SignalP"/>
    </source>
</evidence>
<evidence type="ECO:0000313" key="2">
    <source>
        <dbReference type="EMBL" id="QJQ31853.1"/>
    </source>
</evidence>
<sequence>MSKFMHRAVAGALIAAFGLSAGAAQAAPANASATARAAVLKQITVANTSDLDFGTVVAGTSAANLDVSTAGARTCGAGMTCTGTVSAANFNITGTVASVVTISGDNSVSLSNGTDTMTASLTRSASTLTLAAGAVNGSFTVGGSLGVDANQADGSYTGTFNVSVDYQ</sequence>
<dbReference type="InterPro" id="IPR025514">
    <property type="entry name" value="DUF4402"/>
</dbReference>
<gene>
    <name evidence="2" type="ORF">GV829_04805</name>
</gene>
<accession>A0A6M4AS35</accession>
<keyword evidence="1" id="KW-0732">Signal</keyword>
<name>A0A6M4AS35_9SPHN</name>
<feature type="signal peptide" evidence="1">
    <location>
        <begin position="1"/>
        <end position="26"/>
    </location>
</feature>
<dbReference type="RefSeq" id="WP_169944374.1">
    <property type="nucleotide sequence ID" value="NZ_CP053015.1"/>
</dbReference>
<dbReference type="AlphaFoldDB" id="A0A6M4AS35"/>